<feature type="transmembrane region" description="Helical" evidence="8">
    <location>
        <begin position="63"/>
        <end position="85"/>
    </location>
</feature>
<feature type="transmembrane region" description="Helical" evidence="8">
    <location>
        <begin position="159"/>
        <end position="178"/>
    </location>
</feature>
<dbReference type="Gene3D" id="1.20.1080.10">
    <property type="entry name" value="Glycerol uptake facilitator protein"/>
    <property type="match status" value="1"/>
</dbReference>
<dbReference type="AlphaFoldDB" id="A0A9P0HLJ3"/>
<feature type="transmembrane region" description="Helical" evidence="8">
    <location>
        <begin position="97"/>
        <end position="126"/>
    </location>
</feature>
<protein>
    <recommendedName>
        <fullName evidence="11">Aquaporin</fullName>
    </recommendedName>
</protein>
<sequence length="268" mass="29641">MSAIKKLNLNFNFHWTFFRERNVLPKKDLSFRIVQIFVAEFLGTLILVFWGCNTLGQINSGEPVVTCWLWGNMVFLAITIIGPISNCHINPAVTVSFFIYGYVSVVVGIVYIIAQLLGAIAGYILLMAFGTDDFLDPFGYERSDDFCVNKINTDTPFRAMVLEGVGTALLCFLIGRVCNPLNPKGLTSISFIFSFAIMILAFTLGPITSASVNPARSFGPAVVTGQFKDHWVFWVGPILGALVSSFTYHIFFLPKVNYIDDGTVEAAD</sequence>
<feature type="transmembrane region" description="Helical" evidence="8">
    <location>
        <begin position="190"/>
        <end position="211"/>
    </location>
</feature>
<dbReference type="GO" id="GO:0005886">
    <property type="term" value="C:plasma membrane"/>
    <property type="evidence" value="ECO:0007669"/>
    <property type="project" value="TreeGrafter"/>
</dbReference>
<dbReference type="Proteomes" id="UP001152798">
    <property type="component" value="Chromosome 6"/>
</dbReference>
<name>A0A9P0HLJ3_NEZVI</name>
<comment type="similarity">
    <text evidence="2 7">Belongs to the MIP/aquaporin (TC 1.A.8) family.</text>
</comment>
<dbReference type="InterPro" id="IPR022357">
    <property type="entry name" value="MIP_CS"/>
</dbReference>
<evidence type="ECO:0000256" key="3">
    <source>
        <dbReference type="ARBA" id="ARBA00022448"/>
    </source>
</evidence>
<dbReference type="OrthoDB" id="3222at2759"/>
<evidence type="ECO:0000256" key="5">
    <source>
        <dbReference type="ARBA" id="ARBA00022989"/>
    </source>
</evidence>
<dbReference type="PANTHER" id="PTHR19139">
    <property type="entry name" value="AQUAPORIN TRANSPORTER"/>
    <property type="match status" value="1"/>
</dbReference>
<evidence type="ECO:0000256" key="8">
    <source>
        <dbReference type="SAM" id="Phobius"/>
    </source>
</evidence>
<evidence type="ECO:0000256" key="7">
    <source>
        <dbReference type="RuleBase" id="RU000477"/>
    </source>
</evidence>
<keyword evidence="10" id="KW-1185">Reference proteome</keyword>
<gene>
    <name evidence="9" type="ORF">NEZAVI_LOCUS12679</name>
</gene>
<feature type="transmembrane region" description="Helical" evidence="8">
    <location>
        <begin position="231"/>
        <end position="251"/>
    </location>
</feature>
<keyword evidence="3 7" id="KW-0813">Transport</keyword>
<evidence type="ECO:0000256" key="2">
    <source>
        <dbReference type="ARBA" id="ARBA00006175"/>
    </source>
</evidence>
<evidence type="ECO:0000313" key="10">
    <source>
        <dbReference type="Proteomes" id="UP001152798"/>
    </source>
</evidence>
<feature type="transmembrane region" description="Helical" evidence="8">
    <location>
        <begin position="29"/>
        <end position="51"/>
    </location>
</feature>
<keyword evidence="4 7" id="KW-0812">Transmembrane</keyword>
<organism evidence="9 10">
    <name type="scientific">Nezara viridula</name>
    <name type="common">Southern green stink bug</name>
    <name type="synonym">Cimex viridulus</name>
    <dbReference type="NCBI Taxonomy" id="85310"/>
    <lineage>
        <taxon>Eukaryota</taxon>
        <taxon>Metazoa</taxon>
        <taxon>Ecdysozoa</taxon>
        <taxon>Arthropoda</taxon>
        <taxon>Hexapoda</taxon>
        <taxon>Insecta</taxon>
        <taxon>Pterygota</taxon>
        <taxon>Neoptera</taxon>
        <taxon>Paraneoptera</taxon>
        <taxon>Hemiptera</taxon>
        <taxon>Heteroptera</taxon>
        <taxon>Panheteroptera</taxon>
        <taxon>Pentatomomorpha</taxon>
        <taxon>Pentatomoidea</taxon>
        <taxon>Pentatomidae</taxon>
        <taxon>Pentatominae</taxon>
        <taxon>Nezara</taxon>
    </lineage>
</organism>
<dbReference type="InterPro" id="IPR023271">
    <property type="entry name" value="Aquaporin-like"/>
</dbReference>
<dbReference type="PROSITE" id="PS00221">
    <property type="entry name" value="MIP"/>
    <property type="match status" value="1"/>
</dbReference>
<keyword evidence="6 8" id="KW-0472">Membrane</keyword>
<keyword evidence="5 8" id="KW-1133">Transmembrane helix</keyword>
<accession>A0A9P0HLJ3</accession>
<dbReference type="Pfam" id="PF00230">
    <property type="entry name" value="MIP"/>
    <property type="match status" value="1"/>
</dbReference>
<evidence type="ECO:0000313" key="9">
    <source>
        <dbReference type="EMBL" id="CAH1404236.1"/>
    </source>
</evidence>
<dbReference type="PANTHER" id="PTHR19139:SF270">
    <property type="entry name" value="ENTOMOGLYCEROPORIN 1-RELATED"/>
    <property type="match status" value="1"/>
</dbReference>
<dbReference type="InterPro" id="IPR000425">
    <property type="entry name" value="MIP"/>
</dbReference>
<dbReference type="EMBL" id="OV725082">
    <property type="protein sequence ID" value="CAH1404236.1"/>
    <property type="molecule type" value="Genomic_DNA"/>
</dbReference>
<dbReference type="PRINTS" id="PR00783">
    <property type="entry name" value="MINTRINSICP"/>
</dbReference>
<evidence type="ECO:0000256" key="4">
    <source>
        <dbReference type="ARBA" id="ARBA00022692"/>
    </source>
</evidence>
<comment type="subcellular location">
    <subcellularLocation>
        <location evidence="1">Membrane</location>
        <topology evidence="1">Multi-pass membrane protein</topology>
    </subcellularLocation>
</comment>
<evidence type="ECO:0000256" key="1">
    <source>
        <dbReference type="ARBA" id="ARBA00004141"/>
    </source>
</evidence>
<evidence type="ECO:0000256" key="6">
    <source>
        <dbReference type="ARBA" id="ARBA00023136"/>
    </source>
</evidence>
<dbReference type="GO" id="GO:0015267">
    <property type="term" value="F:channel activity"/>
    <property type="evidence" value="ECO:0007669"/>
    <property type="project" value="InterPro"/>
</dbReference>
<dbReference type="InterPro" id="IPR034294">
    <property type="entry name" value="Aquaporin_transptr"/>
</dbReference>
<reference evidence="9" key="1">
    <citation type="submission" date="2022-01" db="EMBL/GenBank/DDBJ databases">
        <authorList>
            <person name="King R."/>
        </authorList>
    </citation>
    <scope>NUCLEOTIDE SEQUENCE</scope>
</reference>
<proteinExistence type="inferred from homology"/>
<evidence type="ECO:0008006" key="11">
    <source>
        <dbReference type="Google" id="ProtNLM"/>
    </source>
</evidence>
<dbReference type="SUPFAM" id="SSF81338">
    <property type="entry name" value="Aquaporin-like"/>
    <property type="match status" value="1"/>
</dbReference>